<gene>
    <name evidence="1" type="ORF">CLH62_15275</name>
</gene>
<accession>A0A2G1VC96</accession>
<evidence type="ECO:0000313" key="1">
    <source>
        <dbReference type="EMBL" id="PHQ24280.1"/>
    </source>
</evidence>
<protein>
    <submittedName>
        <fullName evidence="1">Uncharacterized protein</fullName>
    </submittedName>
</protein>
<dbReference type="Proteomes" id="UP000229044">
    <property type="component" value="Unassembled WGS sequence"/>
</dbReference>
<evidence type="ECO:0000313" key="2">
    <source>
        <dbReference type="Proteomes" id="UP000229044"/>
    </source>
</evidence>
<organism evidence="1 2">
    <name type="scientific">Marinobacter guineae</name>
    <dbReference type="NCBI Taxonomy" id="432303"/>
    <lineage>
        <taxon>Bacteria</taxon>
        <taxon>Pseudomonadati</taxon>
        <taxon>Pseudomonadota</taxon>
        <taxon>Gammaproteobacteria</taxon>
        <taxon>Pseudomonadales</taxon>
        <taxon>Marinobacteraceae</taxon>
        <taxon>Marinobacter</taxon>
    </lineage>
</organism>
<reference evidence="1 2" key="1">
    <citation type="submission" date="2017-09" db="EMBL/GenBank/DDBJ databases">
        <title>The draft genome sequences of Marinobacter guineae M3B.</title>
        <authorList>
            <person name="Cao J."/>
        </authorList>
    </citation>
    <scope>NUCLEOTIDE SEQUENCE [LARGE SCALE GENOMIC DNA]</scope>
    <source>
        <strain evidence="1 2">M3B</strain>
    </source>
</reference>
<keyword evidence="2" id="KW-1185">Reference proteome</keyword>
<dbReference type="AlphaFoldDB" id="A0A2G1VC96"/>
<dbReference type="RefSeq" id="WP_099619057.1">
    <property type="nucleotide sequence ID" value="NZ_KZ319341.1"/>
</dbReference>
<dbReference type="EMBL" id="NTFI01000005">
    <property type="protein sequence ID" value="PHQ24280.1"/>
    <property type="molecule type" value="Genomic_DNA"/>
</dbReference>
<dbReference type="OrthoDB" id="6372240at2"/>
<sequence length="94" mass="10819">MGIATTHLYSPAATSKDLFGLQACAAPLLKGIDVTRQWLDDLGFSIDQRRPEHWVLTHLAPLPELHFYSALELELFARHRAHHYARRSFKENRP</sequence>
<name>A0A2G1VC96_9GAMM</name>
<comment type="caution">
    <text evidence="1">The sequence shown here is derived from an EMBL/GenBank/DDBJ whole genome shotgun (WGS) entry which is preliminary data.</text>
</comment>
<proteinExistence type="predicted"/>